<evidence type="ECO:0000313" key="1">
    <source>
        <dbReference type="EMBL" id="ATC80642.1"/>
    </source>
</evidence>
<evidence type="ECO:0000313" key="2">
    <source>
        <dbReference type="Proteomes" id="UP000217277"/>
    </source>
</evidence>
<proteinExistence type="predicted"/>
<dbReference type="EMBL" id="CP011011">
    <property type="protein sequence ID" value="ATC80642.1"/>
    <property type="molecule type" value="Genomic_DNA"/>
</dbReference>
<gene>
    <name evidence="1" type="ORF">PAGA_a0022</name>
</gene>
<reference evidence="1" key="1">
    <citation type="submission" date="2015-03" db="EMBL/GenBank/DDBJ databases">
        <authorList>
            <person name="Xie B.-B."/>
            <person name="Rong J.-C."/>
            <person name="Qin Q.-L."/>
            <person name="Zhang Y.-Z."/>
        </authorList>
    </citation>
    <scope>NUCLEOTIDE SEQUENCE</scope>
    <source>
        <strain evidence="1">DSM 14585</strain>
    </source>
</reference>
<protein>
    <submittedName>
        <fullName evidence="1">Uncharacterized protein</fullName>
    </submittedName>
</protein>
<sequence>MAIFDKFSGVLCCKLATMGKAKFLNAIKTASYIREKSYNFRRKL</sequence>
<keyword evidence="2" id="KW-1185">Reference proteome</keyword>
<name>A0ACA8DQU2_9GAMM</name>
<accession>A0ACA8DQU2</accession>
<organism evidence="1 2">
    <name type="scientific">Pseudoalteromonas agarivorans DSM 14585</name>
    <dbReference type="NCBI Taxonomy" id="1312369"/>
    <lineage>
        <taxon>Bacteria</taxon>
        <taxon>Pseudomonadati</taxon>
        <taxon>Pseudomonadota</taxon>
        <taxon>Gammaproteobacteria</taxon>
        <taxon>Alteromonadales</taxon>
        <taxon>Pseudoalteromonadaceae</taxon>
        <taxon>Pseudoalteromonas</taxon>
    </lineage>
</organism>
<dbReference type="Proteomes" id="UP000217277">
    <property type="component" value="Chromosome I"/>
</dbReference>